<keyword evidence="4" id="KW-1185">Reference proteome</keyword>
<gene>
    <name evidence="3" type="ORF">BJ212DRAFT_1292858</name>
</gene>
<comment type="caution">
    <text evidence="3">The sequence shown here is derived from an EMBL/GenBank/DDBJ whole genome shotgun (WGS) entry which is preliminary data.</text>
</comment>
<evidence type="ECO:0000313" key="4">
    <source>
        <dbReference type="Proteomes" id="UP000807769"/>
    </source>
</evidence>
<dbReference type="InterPro" id="IPR012337">
    <property type="entry name" value="RNaseH-like_sf"/>
</dbReference>
<proteinExistence type="predicted"/>
<sequence>MARSLKHCFQSSQGNFGAILSSESFYSNPGSYLATKFQRMMRRIKCDNPDFHVTLRWVPGHKGVHGNEEADRAAKTTVEGRH</sequence>
<dbReference type="GeneID" id="64626172"/>
<dbReference type="Proteomes" id="UP000807769">
    <property type="component" value="Unassembled WGS sequence"/>
</dbReference>
<accession>A0A9P7ANV2</accession>
<protein>
    <recommendedName>
        <fullName evidence="2">RNase H type-1 domain-containing protein</fullName>
    </recommendedName>
</protein>
<dbReference type="Pfam" id="PF00075">
    <property type="entry name" value="RNase_H"/>
    <property type="match status" value="1"/>
</dbReference>
<dbReference type="Gene3D" id="3.30.420.10">
    <property type="entry name" value="Ribonuclease H-like superfamily/Ribonuclease H"/>
    <property type="match status" value="1"/>
</dbReference>
<dbReference type="InterPro" id="IPR036397">
    <property type="entry name" value="RNaseH_sf"/>
</dbReference>
<dbReference type="SUPFAM" id="SSF53098">
    <property type="entry name" value="Ribonuclease H-like"/>
    <property type="match status" value="1"/>
</dbReference>
<evidence type="ECO:0000313" key="3">
    <source>
        <dbReference type="EMBL" id="KAG1793221.1"/>
    </source>
</evidence>
<dbReference type="OrthoDB" id="3265515at2759"/>
<dbReference type="GO" id="GO:0004523">
    <property type="term" value="F:RNA-DNA hybrid ribonuclease activity"/>
    <property type="evidence" value="ECO:0007669"/>
    <property type="project" value="InterPro"/>
</dbReference>
<dbReference type="EMBL" id="JABBWG010000458">
    <property type="protein sequence ID" value="KAG1793221.1"/>
    <property type="molecule type" value="Genomic_DNA"/>
</dbReference>
<feature type="region of interest" description="Disordered" evidence="1">
    <location>
        <begin position="62"/>
        <end position="82"/>
    </location>
</feature>
<dbReference type="AlphaFoldDB" id="A0A9P7ANV2"/>
<feature type="compositionally biased region" description="Basic and acidic residues" evidence="1">
    <location>
        <begin position="65"/>
        <end position="82"/>
    </location>
</feature>
<organism evidence="3 4">
    <name type="scientific">Suillus subaureus</name>
    <dbReference type="NCBI Taxonomy" id="48587"/>
    <lineage>
        <taxon>Eukaryota</taxon>
        <taxon>Fungi</taxon>
        <taxon>Dikarya</taxon>
        <taxon>Basidiomycota</taxon>
        <taxon>Agaricomycotina</taxon>
        <taxon>Agaricomycetes</taxon>
        <taxon>Agaricomycetidae</taxon>
        <taxon>Boletales</taxon>
        <taxon>Suillineae</taxon>
        <taxon>Suillaceae</taxon>
        <taxon>Suillus</taxon>
    </lineage>
</organism>
<dbReference type="InterPro" id="IPR002156">
    <property type="entry name" value="RNaseH_domain"/>
</dbReference>
<name>A0A9P7ANV2_9AGAM</name>
<evidence type="ECO:0000259" key="2">
    <source>
        <dbReference type="Pfam" id="PF00075"/>
    </source>
</evidence>
<feature type="domain" description="RNase H type-1" evidence="2">
    <location>
        <begin position="52"/>
        <end position="77"/>
    </location>
</feature>
<reference evidence="3" key="1">
    <citation type="journal article" date="2020" name="New Phytol.">
        <title>Comparative genomics reveals dynamic genome evolution in host specialist ectomycorrhizal fungi.</title>
        <authorList>
            <person name="Lofgren L.A."/>
            <person name="Nguyen N.H."/>
            <person name="Vilgalys R."/>
            <person name="Ruytinx J."/>
            <person name="Liao H.L."/>
            <person name="Branco S."/>
            <person name="Kuo A."/>
            <person name="LaButti K."/>
            <person name="Lipzen A."/>
            <person name="Andreopoulos W."/>
            <person name="Pangilinan J."/>
            <person name="Riley R."/>
            <person name="Hundley H."/>
            <person name="Na H."/>
            <person name="Barry K."/>
            <person name="Grigoriev I.V."/>
            <person name="Stajich J.E."/>
            <person name="Kennedy P.G."/>
        </authorList>
    </citation>
    <scope>NUCLEOTIDE SEQUENCE</scope>
    <source>
        <strain evidence="3">MN1</strain>
    </source>
</reference>
<dbReference type="GO" id="GO:0003676">
    <property type="term" value="F:nucleic acid binding"/>
    <property type="evidence" value="ECO:0007669"/>
    <property type="project" value="InterPro"/>
</dbReference>
<evidence type="ECO:0000256" key="1">
    <source>
        <dbReference type="SAM" id="MobiDB-lite"/>
    </source>
</evidence>
<dbReference type="RefSeq" id="XP_041184979.1">
    <property type="nucleotide sequence ID" value="XM_041332155.1"/>
</dbReference>